<evidence type="ECO:0000313" key="2">
    <source>
        <dbReference type="Proteomes" id="UP001280121"/>
    </source>
</evidence>
<evidence type="ECO:0000313" key="1">
    <source>
        <dbReference type="EMBL" id="KAK2654500.1"/>
    </source>
</evidence>
<gene>
    <name evidence="1" type="ORF">Ddye_014356</name>
</gene>
<reference evidence="1" key="1">
    <citation type="journal article" date="2023" name="Plant J.">
        <title>Genome sequences and population genomics provide insights into the demographic history, inbreeding, and mutation load of two 'living fossil' tree species of Dipteronia.</title>
        <authorList>
            <person name="Feng Y."/>
            <person name="Comes H.P."/>
            <person name="Chen J."/>
            <person name="Zhu S."/>
            <person name="Lu R."/>
            <person name="Zhang X."/>
            <person name="Li P."/>
            <person name="Qiu J."/>
            <person name="Olsen K.M."/>
            <person name="Qiu Y."/>
        </authorList>
    </citation>
    <scope>NUCLEOTIDE SEQUENCE</scope>
    <source>
        <strain evidence="1">KIB01</strain>
    </source>
</reference>
<keyword evidence="2" id="KW-1185">Reference proteome</keyword>
<protein>
    <submittedName>
        <fullName evidence="1">Uncharacterized protein</fullName>
    </submittedName>
</protein>
<organism evidence="1 2">
    <name type="scientific">Dipteronia dyeriana</name>
    <dbReference type="NCBI Taxonomy" id="168575"/>
    <lineage>
        <taxon>Eukaryota</taxon>
        <taxon>Viridiplantae</taxon>
        <taxon>Streptophyta</taxon>
        <taxon>Embryophyta</taxon>
        <taxon>Tracheophyta</taxon>
        <taxon>Spermatophyta</taxon>
        <taxon>Magnoliopsida</taxon>
        <taxon>eudicotyledons</taxon>
        <taxon>Gunneridae</taxon>
        <taxon>Pentapetalae</taxon>
        <taxon>rosids</taxon>
        <taxon>malvids</taxon>
        <taxon>Sapindales</taxon>
        <taxon>Sapindaceae</taxon>
        <taxon>Hippocastanoideae</taxon>
        <taxon>Acereae</taxon>
        <taxon>Dipteronia</taxon>
    </lineage>
</organism>
<dbReference type="EMBL" id="JANJYI010000004">
    <property type="protein sequence ID" value="KAK2654500.1"/>
    <property type="molecule type" value="Genomic_DNA"/>
</dbReference>
<dbReference type="AlphaFoldDB" id="A0AAD9X847"/>
<proteinExistence type="predicted"/>
<name>A0AAD9X847_9ROSI</name>
<dbReference type="Proteomes" id="UP001280121">
    <property type="component" value="Unassembled WGS sequence"/>
</dbReference>
<sequence>MLIGISSTALKGPFFPWPSSLSSSSSRFLSSASFKAIKRREIHTIKNFRGTILNITILSRNPCSHRSSYHAETSPMEDASIQMTSSYLDLSTLKSKP</sequence>
<comment type="caution">
    <text evidence="1">The sequence shown here is derived from an EMBL/GenBank/DDBJ whole genome shotgun (WGS) entry which is preliminary data.</text>
</comment>
<accession>A0AAD9X847</accession>